<dbReference type="PANTHER" id="PTHR23150">
    <property type="entry name" value="SULFATASE MODIFYING FACTOR 1, 2"/>
    <property type="match status" value="1"/>
</dbReference>
<feature type="signal peptide" evidence="1">
    <location>
        <begin position="1"/>
        <end position="29"/>
    </location>
</feature>
<dbReference type="Gene3D" id="3.90.1580.10">
    <property type="entry name" value="paralog of FGE (formylglycine-generating enzyme)"/>
    <property type="match status" value="1"/>
</dbReference>
<keyword evidence="3" id="KW-0418">Kinase</keyword>
<dbReference type="Pfam" id="PF03781">
    <property type="entry name" value="FGE-sulfatase"/>
    <property type="match status" value="1"/>
</dbReference>
<proteinExistence type="predicted"/>
<evidence type="ECO:0000313" key="4">
    <source>
        <dbReference type="Proteomes" id="UP000255279"/>
    </source>
</evidence>
<dbReference type="GO" id="GO:0004674">
    <property type="term" value="F:protein serine/threonine kinase activity"/>
    <property type="evidence" value="ECO:0007669"/>
    <property type="project" value="UniProtKB-EC"/>
</dbReference>
<dbReference type="SUPFAM" id="SSF56436">
    <property type="entry name" value="C-type lectin-like"/>
    <property type="match status" value="1"/>
</dbReference>
<keyword evidence="1" id="KW-0732">Signal</keyword>
<dbReference type="EC" id="2.7.11.1" evidence="3"/>
<dbReference type="InterPro" id="IPR005532">
    <property type="entry name" value="SUMF_dom"/>
</dbReference>
<dbReference type="RefSeq" id="WP_115338149.1">
    <property type="nucleotide sequence ID" value="NZ_CAACXO010000060.1"/>
</dbReference>
<accession>A0A378R6N5</accession>
<evidence type="ECO:0000313" key="3">
    <source>
        <dbReference type="EMBL" id="STZ13784.1"/>
    </source>
</evidence>
<protein>
    <submittedName>
        <fullName evidence="3">Serine/threonine-protein kinase pkn1</fullName>
        <ecNumber evidence="3">2.7.11.1</ecNumber>
    </submittedName>
</protein>
<dbReference type="OrthoDB" id="9768004at2"/>
<feature type="chain" id="PRO_5016656582" evidence="1">
    <location>
        <begin position="30"/>
        <end position="266"/>
    </location>
</feature>
<organism evidence="3 4">
    <name type="scientific">Moraxella caviae</name>
    <dbReference type="NCBI Taxonomy" id="34060"/>
    <lineage>
        <taxon>Bacteria</taxon>
        <taxon>Pseudomonadati</taxon>
        <taxon>Pseudomonadota</taxon>
        <taxon>Gammaproteobacteria</taxon>
        <taxon>Moraxellales</taxon>
        <taxon>Moraxellaceae</taxon>
        <taxon>Moraxella</taxon>
    </lineage>
</organism>
<sequence length="266" mass="29281">MKNSAKTLLAIMTAASAITATFATTQAHAGGKNLAISGGVYRPLYLSKDSPKVTVKPFKMDELPVTNKEFVAFLQKNPNFARGKIAPIFADTGYLKHWQKTANGFAPKTADLNKPVTNVSWYAANQYCKSQGKRLPTVEQWEFVARASATRKDGSAEPNYNQKILDWYSRSSGSDYRLSDVGQTPANYWGVKDMHGLIWEWNENFNNTLVSGESRADSQLNQSMFCGSGSAGAPDPSDYAAFMRYAFRSSLNAKYTVGSLGFRCVS</sequence>
<evidence type="ECO:0000256" key="1">
    <source>
        <dbReference type="SAM" id="SignalP"/>
    </source>
</evidence>
<name>A0A378R6N5_9GAMM</name>
<feature type="domain" description="Sulfatase-modifying factor enzyme-like" evidence="2">
    <location>
        <begin position="51"/>
        <end position="265"/>
    </location>
</feature>
<dbReference type="InterPro" id="IPR042095">
    <property type="entry name" value="SUMF_sf"/>
</dbReference>
<reference evidence="3 4" key="1">
    <citation type="submission" date="2018-06" db="EMBL/GenBank/DDBJ databases">
        <authorList>
            <consortium name="Pathogen Informatics"/>
            <person name="Doyle S."/>
        </authorList>
    </citation>
    <scope>NUCLEOTIDE SEQUENCE [LARGE SCALE GENOMIC DNA]</scope>
    <source>
        <strain evidence="3 4">NCTC10293</strain>
    </source>
</reference>
<gene>
    <name evidence="3" type="primary">pkn1</name>
    <name evidence="3" type="ORF">NCTC10293_01362</name>
</gene>
<evidence type="ECO:0000259" key="2">
    <source>
        <dbReference type="Pfam" id="PF03781"/>
    </source>
</evidence>
<dbReference type="InterPro" id="IPR016187">
    <property type="entry name" value="CTDL_fold"/>
</dbReference>
<dbReference type="GO" id="GO:0120147">
    <property type="term" value="F:formylglycine-generating oxidase activity"/>
    <property type="evidence" value="ECO:0007669"/>
    <property type="project" value="TreeGrafter"/>
</dbReference>
<dbReference type="EMBL" id="UGQE01000004">
    <property type="protein sequence ID" value="STZ13784.1"/>
    <property type="molecule type" value="Genomic_DNA"/>
</dbReference>
<keyword evidence="3" id="KW-0808">Transferase</keyword>
<dbReference type="InterPro" id="IPR051043">
    <property type="entry name" value="Sulfatase_Mod_Factor_Kinase"/>
</dbReference>
<dbReference type="AlphaFoldDB" id="A0A378R6N5"/>
<dbReference type="PANTHER" id="PTHR23150:SF19">
    <property type="entry name" value="FORMYLGLYCINE-GENERATING ENZYME"/>
    <property type="match status" value="1"/>
</dbReference>
<dbReference type="Proteomes" id="UP000255279">
    <property type="component" value="Unassembled WGS sequence"/>
</dbReference>